<feature type="non-terminal residue" evidence="2">
    <location>
        <position position="1"/>
    </location>
</feature>
<feature type="compositionally biased region" description="Low complexity" evidence="1">
    <location>
        <begin position="11"/>
        <end position="22"/>
    </location>
</feature>
<protein>
    <submittedName>
        <fullName evidence="2">Uncharacterized protein</fullName>
    </submittedName>
</protein>
<gene>
    <name evidence="2" type="ORF">LTR05_006813</name>
</gene>
<evidence type="ECO:0000256" key="1">
    <source>
        <dbReference type="SAM" id="MobiDB-lite"/>
    </source>
</evidence>
<dbReference type="AlphaFoldDB" id="A0AAN7SX14"/>
<organism evidence="2 3">
    <name type="scientific">Lithohypha guttulata</name>
    <dbReference type="NCBI Taxonomy" id="1690604"/>
    <lineage>
        <taxon>Eukaryota</taxon>
        <taxon>Fungi</taxon>
        <taxon>Dikarya</taxon>
        <taxon>Ascomycota</taxon>
        <taxon>Pezizomycotina</taxon>
        <taxon>Eurotiomycetes</taxon>
        <taxon>Chaetothyriomycetidae</taxon>
        <taxon>Chaetothyriales</taxon>
        <taxon>Trichomeriaceae</taxon>
        <taxon>Lithohypha</taxon>
    </lineage>
</organism>
<name>A0AAN7SX14_9EURO</name>
<feature type="compositionally biased region" description="Basic and acidic residues" evidence="1">
    <location>
        <begin position="104"/>
        <end position="113"/>
    </location>
</feature>
<dbReference type="EMBL" id="JAVRRJ010000007">
    <property type="protein sequence ID" value="KAK5082931.1"/>
    <property type="molecule type" value="Genomic_DNA"/>
</dbReference>
<keyword evidence="3" id="KW-1185">Reference proteome</keyword>
<dbReference type="Proteomes" id="UP001309876">
    <property type="component" value="Unassembled WGS sequence"/>
</dbReference>
<reference evidence="2 3" key="1">
    <citation type="submission" date="2023-08" db="EMBL/GenBank/DDBJ databases">
        <title>Black Yeasts Isolated from many extreme environments.</title>
        <authorList>
            <person name="Coleine C."/>
            <person name="Stajich J.E."/>
            <person name="Selbmann L."/>
        </authorList>
    </citation>
    <scope>NUCLEOTIDE SEQUENCE [LARGE SCALE GENOMIC DNA]</scope>
    <source>
        <strain evidence="2 3">CCFEE 5910</strain>
    </source>
</reference>
<sequence length="159" mass="17169">MDAEERRIPLSVSGRSKSFSSSTPEPAIKAEQMDVDTKTLPRHAGNSSPSTGDSPLQVMATMCSALNLGPGGSPGQSEVVESIENDVEEYYGGRKQFIKEEVTEPDMLKDAKERRARSWAPSPELEVGIPGREASSSMGSGESKRRDPRLALGYVLATR</sequence>
<feature type="compositionally biased region" description="Polar residues" evidence="1">
    <location>
        <begin position="45"/>
        <end position="54"/>
    </location>
</feature>
<feature type="region of interest" description="Disordered" evidence="1">
    <location>
        <begin position="1"/>
        <end position="58"/>
    </location>
</feature>
<evidence type="ECO:0000313" key="3">
    <source>
        <dbReference type="Proteomes" id="UP001309876"/>
    </source>
</evidence>
<feature type="region of interest" description="Disordered" evidence="1">
    <location>
        <begin position="104"/>
        <end position="150"/>
    </location>
</feature>
<comment type="caution">
    <text evidence="2">The sequence shown here is derived from an EMBL/GenBank/DDBJ whole genome shotgun (WGS) entry which is preliminary data.</text>
</comment>
<evidence type="ECO:0000313" key="2">
    <source>
        <dbReference type="EMBL" id="KAK5082931.1"/>
    </source>
</evidence>
<accession>A0AAN7SX14</accession>
<proteinExistence type="predicted"/>